<evidence type="ECO:0000313" key="4">
    <source>
        <dbReference type="EMBL" id="CAG9332460.1"/>
    </source>
</evidence>
<dbReference type="CDD" id="cd06093">
    <property type="entry name" value="PX_domain"/>
    <property type="match status" value="1"/>
</dbReference>
<evidence type="ECO:0000256" key="2">
    <source>
        <dbReference type="SAM" id="MobiDB-lite"/>
    </source>
</evidence>
<dbReference type="SMART" id="SM00312">
    <property type="entry name" value="PX"/>
    <property type="match status" value="1"/>
</dbReference>
<dbReference type="Proteomes" id="UP001162131">
    <property type="component" value="Unassembled WGS sequence"/>
</dbReference>
<protein>
    <recommendedName>
        <fullName evidence="3">PX domain-containing protein</fullName>
    </recommendedName>
</protein>
<dbReference type="Pfam" id="PF00787">
    <property type="entry name" value="PX"/>
    <property type="match status" value="1"/>
</dbReference>
<reference evidence="4" key="1">
    <citation type="submission" date="2021-09" db="EMBL/GenBank/DDBJ databases">
        <authorList>
            <consortium name="AG Swart"/>
            <person name="Singh M."/>
            <person name="Singh A."/>
            <person name="Seah K."/>
            <person name="Emmerich C."/>
        </authorList>
    </citation>
    <scope>NUCLEOTIDE SEQUENCE</scope>
    <source>
        <strain evidence="4">ATCC30299</strain>
    </source>
</reference>
<sequence length="410" mass="48184">MNNFSNENEEFKDINPLTEAPLSNIPHKESLNIMDEGLDPSSSYEEETIVISVINPVIKEERLGSHVNYTIMGQDSKGTFEACRRYKDFKALRDSLIDRWPGCFIPQIPPKQAIGNLDPQFIEQRRKLLEYFLTKSSSYSYIFRSPEFNLFIRSEGQFRKNLQEVKKLNYTEIAQNFKEEFPNYITYQISEDLNNKIEASLLAFQSGIAALNKFEEICKENVINFAAFEIELLRLMKGIQAINIFYKENFESREVNVLLRDSYTNPYQILLDWIRKEVLDLEAMIDLVAKQVEYNKIKGKYEDKLDESKLDLEKMHQGKKLLSQRLSRKPKEHHLSKIEGNIDNLENDIKSLNLICKIITARIIEEEIPKFREHKQEKYEMIMRAFTNSAIQEFENLINQNKVIENSLNY</sequence>
<dbReference type="GO" id="GO:0035091">
    <property type="term" value="F:phosphatidylinositol binding"/>
    <property type="evidence" value="ECO:0007669"/>
    <property type="project" value="InterPro"/>
</dbReference>
<proteinExistence type="predicted"/>
<dbReference type="PROSITE" id="PS50195">
    <property type="entry name" value="PX"/>
    <property type="match status" value="1"/>
</dbReference>
<dbReference type="InterPro" id="IPR001683">
    <property type="entry name" value="PX_dom"/>
</dbReference>
<dbReference type="PANTHER" id="PTHR10555:SF170">
    <property type="entry name" value="FI18122P1"/>
    <property type="match status" value="1"/>
</dbReference>
<evidence type="ECO:0000259" key="3">
    <source>
        <dbReference type="PROSITE" id="PS50195"/>
    </source>
</evidence>
<dbReference type="InterPro" id="IPR036871">
    <property type="entry name" value="PX_dom_sf"/>
</dbReference>
<evidence type="ECO:0000313" key="5">
    <source>
        <dbReference type="Proteomes" id="UP001162131"/>
    </source>
</evidence>
<keyword evidence="5" id="KW-1185">Reference proteome</keyword>
<dbReference type="PANTHER" id="PTHR10555">
    <property type="entry name" value="SORTING NEXIN"/>
    <property type="match status" value="1"/>
</dbReference>
<dbReference type="Gene3D" id="3.30.1520.10">
    <property type="entry name" value="Phox-like domain"/>
    <property type="match status" value="1"/>
</dbReference>
<dbReference type="SUPFAM" id="SSF64268">
    <property type="entry name" value="PX domain"/>
    <property type="match status" value="1"/>
</dbReference>
<feature type="domain" description="PX" evidence="3">
    <location>
        <begin position="47"/>
        <end position="159"/>
    </location>
</feature>
<keyword evidence="1" id="KW-0175">Coiled coil</keyword>
<organism evidence="4 5">
    <name type="scientific">Blepharisma stoltei</name>
    <dbReference type="NCBI Taxonomy" id="1481888"/>
    <lineage>
        <taxon>Eukaryota</taxon>
        <taxon>Sar</taxon>
        <taxon>Alveolata</taxon>
        <taxon>Ciliophora</taxon>
        <taxon>Postciliodesmatophora</taxon>
        <taxon>Heterotrichea</taxon>
        <taxon>Heterotrichida</taxon>
        <taxon>Blepharismidae</taxon>
        <taxon>Blepharisma</taxon>
    </lineage>
</organism>
<feature type="region of interest" description="Disordered" evidence="2">
    <location>
        <begin position="1"/>
        <end position="23"/>
    </location>
</feature>
<name>A0AAU9K389_9CILI</name>
<feature type="coiled-coil region" evidence="1">
    <location>
        <begin position="335"/>
        <end position="362"/>
    </location>
</feature>
<accession>A0AAU9K389</accession>
<dbReference type="GO" id="GO:0005768">
    <property type="term" value="C:endosome"/>
    <property type="evidence" value="ECO:0007669"/>
    <property type="project" value="TreeGrafter"/>
</dbReference>
<evidence type="ECO:0000256" key="1">
    <source>
        <dbReference type="SAM" id="Coils"/>
    </source>
</evidence>
<gene>
    <name evidence="4" type="ORF">BSTOLATCC_MIC55906</name>
</gene>
<dbReference type="AlphaFoldDB" id="A0AAU9K389"/>
<comment type="caution">
    <text evidence="4">The sequence shown here is derived from an EMBL/GenBank/DDBJ whole genome shotgun (WGS) entry which is preliminary data.</text>
</comment>
<dbReference type="EMBL" id="CAJZBQ010000054">
    <property type="protein sequence ID" value="CAG9332460.1"/>
    <property type="molecule type" value="Genomic_DNA"/>
</dbReference>